<proteinExistence type="predicted"/>
<protein>
    <submittedName>
        <fullName evidence="2">Putative secreted protein</fullName>
    </submittedName>
</protein>
<dbReference type="AlphaFoldDB" id="A0A2M4D269"/>
<feature type="chain" id="PRO_5014772901" evidence="1">
    <location>
        <begin position="17"/>
        <end position="158"/>
    </location>
</feature>
<reference evidence="2" key="1">
    <citation type="submission" date="2018-01" db="EMBL/GenBank/DDBJ databases">
        <title>An insight into the sialome of Amazonian anophelines.</title>
        <authorList>
            <person name="Ribeiro J.M."/>
            <person name="Scarpassa V."/>
            <person name="Calvo E."/>
        </authorList>
    </citation>
    <scope>NUCLEOTIDE SEQUENCE</scope>
</reference>
<accession>A0A2M4D269</accession>
<evidence type="ECO:0000256" key="1">
    <source>
        <dbReference type="SAM" id="SignalP"/>
    </source>
</evidence>
<name>A0A2M4D269_ANODA</name>
<organism evidence="2">
    <name type="scientific">Anopheles darlingi</name>
    <name type="common">Mosquito</name>
    <dbReference type="NCBI Taxonomy" id="43151"/>
    <lineage>
        <taxon>Eukaryota</taxon>
        <taxon>Metazoa</taxon>
        <taxon>Ecdysozoa</taxon>
        <taxon>Arthropoda</taxon>
        <taxon>Hexapoda</taxon>
        <taxon>Insecta</taxon>
        <taxon>Pterygota</taxon>
        <taxon>Neoptera</taxon>
        <taxon>Endopterygota</taxon>
        <taxon>Diptera</taxon>
        <taxon>Nematocera</taxon>
        <taxon>Culicoidea</taxon>
        <taxon>Culicidae</taxon>
        <taxon>Anophelinae</taxon>
        <taxon>Anopheles</taxon>
    </lineage>
</organism>
<sequence>MLLLLSFMSFSLSASSVSYFKKTANESVFDSGSSVPPAVMAGWLRSLRSSLRFLRTVLESRSFGFSTICSALNVDLIGISSYSEDFRKFGDTGPSSVMPFCMFDFAFSTYIGRDTLRGIRNENARRKFEFRGDVFAALPLVGDLTSLLVELPPPGLLD</sequence>
<keyword evidence="1" id="KW-0732">Signal</keyword>
<evidence type="ECO:0000313" key="2">
    <source>
        <dbReference type="EMBL" id="MBW71670.1"/>
    </source>
</evidence>
<feature type="signal peptide" evidence="1">
    <location>
        <begin position="1"/>
        <end position="16"/>
    </location>
</feature>
<dbReference type="EMBL" id="GGFL01007492">
    <property type="protein sequence ID" value="MBW71670.1"/>
    <property type="molecule type" value="Transcribed_RNA"/>
</dbReference>